<dbReference type="InterPro" id="IPR003754">
    <property type="entry name" value="4pyrrol_synth_uPrphyn_synth"/>
</dbReference>
<dbReference type="InterPro" id="IPR036108">
    <property type="entry name" value="4pyrrol_syn_uPrphyn_synt_sf"/>
</dbReference>
<name>A0A2X0SG40_9PROT</name>
<dbReference type="EC" id="4.2.1.75" evidence="3 9"/>
<protein>
    <recommendedName>
        <fullName evidence="7 9">Uroporphyrinogen-III synthase</fullName>
        <ecNumber evidence="3 9">4.2.1.75</ecNumber>
    </recommendedName>
</protein>
<comment type="catalytic activity">
    <reaction evidence="8 9">
        <text>hydroxymethylbilane = uroporphyrinogen III + H2O</text>
        <dbReference type="Rhea" id="RHEA:18965"/>
        <dbReference type="ChEBI" id="CHEBI:15377"/>
        <dbReference type="ChEBI" id="CHEBI:57308"/>
        <dbReference type="ChEBI" id="CHEBI:57845"/>
        <dbReference type="EC" id="4.2.1.75"/>
    </reaction>
</comment>
<organism evidence="11">
    <name type="scientific">Candidatus Nitrotoga fabula</name>
    <dbReference type="NCBI Taxonomy" id="2182327"/>
    <lineage>
        <taxon>Bacteria</taxon>
        <taxon>Pseudomonadati</taxon>
        <taxon>Pseudomonadota</taxon>
        <taxon>Betaproteobacteria</taxon>
        <taxon>Nitrosomonadales</taxon>
        <taxon>Gallionellaceae</taxon>
        <taxon>Candidatus Nitrotoga</taxon>
    </lineage>
</organism>
<reference evidence="11" key="1">
    <citation type="submission" date="2018-05" db="EMBL/GenBank/DDBJ databases">
        <authorList>
            <person name="Lanie J.A."/>
            <person name="Ng W.-L."/>
            <person name="Kazmierczak K.M."/>
            <person name="Andrzejewski T.M."/>
            <person name="Davidsen T.M."/>
            <person name="Wayne K.J."/>
            <person name="Tettelin H."/>
            <person name="Glass J.I."/>
            <person name="Rusch D."/>
            <person name="Podicherti R."/>
            <person name="Tsui H.-C.T."/>
            <person name="Winkler M.E."/>
        </authorList>
    </citation>
    <scope>NUCLEOTIDE SEQUENCE</scope>
    <source>
        <strain evidence="11">KNB</strain>
    </source>
</reference>
<sequence length="305" mass="33577">MGMWGSFLPDPLFLPRSASARQPELLQEIMQKRPLTGLNIVVTRPRGQAEKLAQCIEMAGGHATLFPLLEISPVLDLEPLYSLAKRLHEFNLAIFISPNAVLYGMQAILNTDEKKEEIDTRRQVKFPASLKIATVGQGSVRALRGYGLENILAPHDRFDSEALLALPELQHVAGQNVVIFRGNGGRELLGDTLKSRGARVEYVTCYQRNKPTQDANQLIATHPDAITITSSEAMGYLNDMVNNIEKQELTMVPIFVPHIRIAEVANQLGWSNVILTGAGDDGLMSGLIAWAHTQNNASHRPGKKS</sequence>
<evidence type="ECO:0000256" key="1">
    <source>
        <dbReference type="ARBA" id="ARBA00004772"/>
    </source>
</evidence>
<dbReference type="GO" id="GO:0006782">
    <property type="term" value="P:protoporphyrinogen IX biosynthetic process"/>
    <property type="evidence" value="ECO:0007669"/>
    <property type="project" value="UniProtKB-UniRule"/>
</dbReference>
<keyword evidence="4 9" id="KW-0456">Lyase</keyword>
<comment type="pathway">
    <text evidence="1 9">Porphyrin-containing compound metabolism; protoporphyrin-IX biosynthesis; coproporphyrinogen-III from 5-aminolevulinate: step 3/4.</text>
</comment>
<evidence type="ECO:0000256" key="3">
    <source>
        <dbReference type="ARBA" id="ARBA00013109"/>
    </source>
</evidence>
<dbReference type="SUPFAM" id="SSF69618">
    <property type="entry name" value="HemD-like"/>
    <property type="match status" value="1"/>
</dbReference>
<evidence type="ECO:0000256" key="6">
    <source>
        <dbReference type="ARBA" id="ARBA00037589"/>
    </source>
</evidence>
<evidence type="ECO:0000259" key="10">
    <source>
        <dbReference type="Pfam" id="PF02602"/>
    </source>
</evidence>
<dbReference type="EMBL" id="LS423452">
    <property type="protein sequence ID" value="SPS04756.1"/>
    <property type="molecule type" value="Genomic_DNA"/>
</dbReference>
<evidence type="ECO:0000256" key="8">
    <source>
        <dbReference type="ARBA" id="ARBA00048617"/>
    </source>
</evidence>
<dbReference type="InterPro" id="IPR039793">
    <property type="entry name" value="UROS/Hem4"/>
</dbReference>
<proteinExistence type="inferred from homology"/>
<dbReference type="Gene3D" id="3.40.50.10090">
    <property type="match status" value="2"/>
</dbReference>
<comment type="similarity">
    <text evidence="2 9">Belongs to the uroporphyrinogen-III synthase family.</text>
</comment>
<feature type="domain" description="Tetrapyrrole biosynthesis uroporphyrinogen III synthase" evidence="10">
    <location>
        <begin position="51"/>
        <end position="274"/>
    </location>
</feature>
<evidence type="ECO:0000256" key="2">
    <source>
        <dbReference type="ARBA" id="ARBA00008133"/>
    </source>
</evidence>
<dbReference type="GO" id="GO:0006780">
    <property type="term" value="P:uroporphyrinogen III biosynthetic process"/>
    <property type="evidence" value="ECO:0007669"/>
    <property type="project" value="UniProtKB-UniRule"/>
</dbReference>
<evidence type="ECO:0000256" key="5">
    <source>
        <dbReference type="ARBA" id="ARBA00023244"/>
    </source>
</evidence>
<accession>A0A2X0SG40</accession>
<dbReference type="Pfam" id="PF02602">
    <property type="entry name" value="HEM4"/>
    <property type="match status" value="1"/>
</dbReference>
<keyword evidence="5 9" id="KW-0627">Porphyrin biosynthesis</keyword>
<evidence type="ECO:0000256" key="9">
    <source>
        <dbReference type="RuleBase" id="RU366031"/>
    </source>
</evidence>
<dbReference type="PANTHER" id="PTHR38042">
    <property type="entry name" value="UROPORPHYRINOGEN-III SYNTHASE, CHLOROPLASTIC"/>
    <property type="match status" value="1"/>
</dbReference>
<dbReference type="CDD" id="cd06578">
    <property type="entry name" value="HemD"/>
    <property type="match status" value="1"/>
</dbReference>
<comment type="function">
    <text evidence="6 9">Catalyzes cyclization of the linear tetrapyrrole, hydroxymethylbilane, to the macrocyclic uroporphyrinogen III.</text>
</comment>
<evidence type="ECO:0000313" key="11">
    <source>
        <dbReference type="EMBL" id="SPS04756.1"/>
    </source>
</evidence>
<dbReference type="UniPathway" id="UPA00251">
    <property type="reaction ID" value="UER00320"/>
</dbReference>
<evidence type="ECO:0000256" key="4">
    <source>
        <dbReference type="ARBA" id="ARBA00023239"/>
    </source>
</evidence>
<evidence type="ECO:0000256" key="7">
    <source>
        <dbReference type="ARBA" id="ARBA00040167"/>
    </source>
</evidence>
<dbReference type="GO" id="GO:0004852">
    <property type="term" value="F:uroporphyrinogen-III synthase activity"/>
    <property type="evidence" value="ECO:0007669"/>
    <property type="project" value="UniProtKB-UniRule"/>
</dbReference>
<dbReference type="PANTHER" id="PTHR38042:SF1">
    <property type="entry name" value="UROPORPHYRINOGEN-III SYNTHASE, CHLOROPLASTIC"/>
    <property type="match status" value="1"/>
</dbReference>
<dbReference type="AlphaFoldDB" id="A0A2X0SG40"/>
<gene>
    <name evidence="11" type="ORF">NITFAB_0345</name>
</gene>